<evidence type="ECO:0000313" key="3">
    <source>
        <dbReference type="Proteomes" id="UP000478463"/>
    </source>
</evidence>
<name>A0A6L7ISD4_9ACTN</name>
<gene>
    <name evidence="2" type="ORF">GS424_001710</name>
</gene>
<reference evidence="2 3" key="1">
    <citation type="submission" date="2020-10" db="EMBL/GenBank/DDBJ databases">
        <title>Eggerthella sp. nov., isolated from human feces.</title>
        <authorList>
            <person name="Yajun G."/>
        </authorList>
    </citation>
    <scope>NUCLEOTIDE SEQUENCE [LARGE SCALE GENOMIC DNA]</scope>
    <source>
        <strain evidence="2 3">HF-1101</strain>
    </source>
</reference>
<evidence type="ECO:0000256" key="1">
    <source>
        <dbReference type="SAM" id="MobiDB-lite"/>
    </source>
</evidence>
<feature type="region of interest" description="Disordered" evidence="1">
    <location>
        <begin position="1"/>
        <end position="68"/>
    </location>
</feature>
<dbReference type="RefSeq" id="WP_160942030.1">
    <property type="nucleotide sequence ID" value="NZ_CP063310.1"/>
</dbReference>
<dbReference type="EMBL" id="CP063310">
    <property type="protein sequence ID" value="QOS68610.1"/>
    <property type="molecule type" value="Genomic_DNA"/>
</dbReference>
<evidence type="ECO:0000313" key="2">
    <source>
        <dbReference type="EMBL" id="QOS68610.1"/>
    </source>
</evidence>
<dbReference type="AlphaFoldDB" id="A0A6L7ISD4"/>
<protein>
    <submittedName>
        <fullName evidence="2">Uncharacterized protein</fullName>
    </submittedName>
</protein>
<organism evidence="2 3">
    <name type="scientific">Eggerthella guodeyinii</name>
    <dbReference type="NCBI Taxonomy" id="2690837"/>
    <lineage>
        <taxon>Bacteria</taxon>
        <taxon>Bacillati</taxon>
        <taxon>Actinomycetota</taxon>
        <taxon>Coriobacteriia</taxon>
        <taxon>Eggerthellales</taxon>
        <taxon>Eggerthellaceae</taxon>
        <taxon>Eggerthella</taxon>
    </lineage>
</organism>
<proteinExistence type="predicted"/>
<dbReference type="Proteomes" id="UP000478463">
    <property type="component" value="Chromosome"/>
</dbReference>
<accession>A0A6L7ISD4</accession>
<dbReference type="KEGG" id="egd:GS424_001710"/>
<sequence length="68" mass="7647">MSDSEHKPHYILRPVTTPVAGSKPSEEGPQPRSADPFLRPAQEDDDGYDPFSDRPADPDPAFQEDPWR</sequence>